<dbReference type="PANTHER" id="PTHR30625:SF3">
    <property type="entry name" value="TOL-PAL SYSTEM PROTEIN TOLQ"/>
    <property type="match status" value="1"/>
</dbReference>
<evidence type="ECO:0000256" key="3">
    <source>
        <dbReference type="ARBA" id="ARBA00022692"/>
    </source>
</evidence>
<reference evidence="9 10" key="1">
    <citation type="submission" date="2021-08" db="EMBL/GenBank/DDBJ databases">
        <title>Shewanella putrefaciens YZ-J, complete genome.</title>
        <authorList>
            <person name="Yi Z."/>
        </authorList>
    </citation>
    <scope>NUCLEOTIDE SEQUENCE [LARGE SCALE GENOMIC DNA]</scope>
    <source>
        <strain evidence="9 10">YZ-J</strain>
    </source>
</reference>
<evidence type="ECO:0000256" key="2">
    <source>
        <dbReference type="ARBA" id="ARBA00022475"/>
    </source>
</evidence>
<keyword evidence="10" id="KW-1185">Reference proteome</keyword>
<evidence type="ECO:0000256" key="5">
    <source>
        <dbReference type="ARBA" id="ARBA00023136"/>
    </source>
</evidence>
<sequence length="204" mass="22521">MQIMVMTEDFLVTVATLCYYPVKLGLVAMVLYVVILAGNQLREYLNRRQGERPLIDTFRHKLVHVIQASQQKYLDLELEKLIQQTEHLANTNIERLRFIVRAAPGIGLMGTLIPMGIALAALAQGNMPEMAGMMVNAFNSAIVGLGTGVIAFALALVKESWINNDKNEIRYLAELASIDHTSICSQTTLNSNPLNEAHAIEGSL</sequence>
<protein>
    <submittedName>
        <fullName evidence="9">MotA/TolQ/ExbB proton channel family protein</fullName>
    </submittedName>
</protein>
<dbReference type="GeneID" id="67443923"/>
<dbReference type="Pfam" id="PF01618">
    <property type="entry name" value="MotA_ExbB"/>
    <property type="match status" value="1"/>
</dbReference>
<keyword evidence="4 7" id="KW-1133">Transmembrane helix</keyword>
<dbReference type="PANTHER" id="PTHR30625">
    <property type="entry name" value="PROTEIN TOLQ"/>
    <property type="match status" value="1"/>
</dbReference>
<dbReference type="EMBL" id="CP080635">
    <property type="protein sequence ID" value="QYX71450.1"/>
    <property type="molecule type" value="Genomic_DNA"/>
</dbReference>
<comment type="subcellular location">
    <subcellularLocation>
        <location evidence="1">Cell membrane</location>
        <topology evidence="1">Multi-pass membrane protein</topology>
    </subcellularLocation>
    <subcellularLocation>
        <location evidence="6">Membrane</location>
        <topology evidence="6">Multi-pass membrane protein</topology>
    </subcellularLocation>
</comment>
<keyword evidence="6" id="KW-0813">Transport</keyword>
<keyword evidence="2" id="KW-1003">Cell membrane</keyword>
<name>A0ABX8X836_SHEPU</name>
<keyword evidence="3 7" id="KW-0812">Transmembrane</keyword>
<dbReference type="Proteomes" id="UP000827084">
    <property type="component" value="Chromosome"/>
</dbReference>
<dbReference type="InterPro" id="IPR002898">
    <property type="entry name" value="MotA_ExbB_proton_chnl"/>
</dbReference>
<evidence type="ECO:0000256" key="6">
    <source>
        <dbReference type="RuleBase" id="RU004057"/>
    </source>
</evidence>
<evidence type="ECO:0000256" key="7">
    <source>
        <dbReference type="SAM" id="Phobius"/>
    </source>
</evidence>
<evidence type="ECO:0000313" key="10">
    <source>
        <dbReference type="Proteomes" id="UP000827084"/>
    </source>
</evidence>
<evidence type="ECO:0000313" key="9">
    <source>
        <dbReference type="EMBL" id="QYX71450.1"/>
    </source>
</evidence>
<feature type="domain" description="MotA/TolQ/ExbB proton channel" evidence="8">
    <location>
        <begin position="56"/>
        <end position="157"/>
    </location>
</feature>
<evidence type="ECO:0000256" key="1">
    <source>
        <dbReference type="ARBA" id="ARBA00004651"/>
    </source>
</evidence>
<gene>
    <name evidence="9" type="ORF">K3G22_11645</name>
</gene>
<feature type="transmembrane region" description="Helical" evidence="7">
    <location>
        <begin position="105"/>
        <end position="125"/>
    </location>
</feature>
<proteinExistence type="inferred from homology"/>
<accession>A0ABX8X836</accession>
<dbReference type="RefSeq" id="WP_025007723.1">
    <property type="nucleotide sequence ID" value="NZ_BMPK01000005.1"/>
</dbReference>
<organism evidence="9 10">
    <name type="scientific">Shewanella putrefaciens</name>
    <name type="common">Pseudomonas putrefaciens</name>
    <dbReference type="NCBI Taxonomy" id="24"/>
    <lineage>
        <taxon>Bacteria</taxon>
        <taxon>Pseudomonadati</taxon>
        <taxon>Pseudomonadota</taxon>
        <taxon>Gammaproteobacteria</taxon>
        <taxon>Alteromonadales</taxon>
        <taxon>Shewanellaceae</taxon>
        <taxon>Shewanella</taxon>
    </lineage>
</organism>
<evidence type="ECO:0000256" key="4">
    <source>
        <dbReference type="ARBA" id="ARBA00022989"/>
    </source>
</evidence>
<keyword evidence="5 7" id="KW-0472">Membrane</keyword>
<comment type="similarity">
    <text evidence="6">Belongs to the exbB/tolQ family.</text>
</comment>
<dbReference type="InterPro" id="IPR050790">
    <property type="entry name" value="ExbB/TolQ_transport"/>
</dbReference>
<evidence type="ECO:0000259" key="8">
    <source>
        <dbReference type="Pfam" id="PF01618"/>
    </source>
</evidence>
<feature type="transmembrane region" description="Helical" evidence="7">
    <location>
        <begin position="137"/>
        <end position="157"/>
    </location>
</feature>
<keyword evidence="6" id="KW-0653">Protein transport</keyword>
<feature type="transmembrane region" description="Helical" evidence="7">
    <location>
        <begin position="20"/>
        <end position="38"/>
    </location>
</feature>